<dbReference type="Gene3D" id="3.30.430.20">
    <property type="entry name" value="Gnk2 domain, C-X8-C-X2-C motif"/>
    <property type="match status" value="2"/>
</dbReference>
<dbReference type="GO" id="GO:0009506">
    <property type="term" value="C:plasmodesma"/>
    <property type="evidence" value="ECO:0007669"/>
    <property type="project" value="UniProtKB-SubCell"/>
</dbReference>
<evidence type="ECO:0000256" key="8">
    <source>
        <dbReference type="ARBA" id="ARBA00038393"/>
    </source>
</evidence>
<feature type="chain" id="PRO_5042908294" description="Gnk2-homologous domain-containing protein" evidence="9">
    <location>
        <begin position="20"/>
        <end position="233"/>
    </location>
</feature>
<feature type="domain" description="Gnk2-homologous" evidence="10">
    <location>
        <begin position="27"/>
        <end position="130"/>
    </location>
</feature>
<dbReference type="InterPro" id="IPR038408">
    <property type="entry name" value="GNK2_sf"/>
</dbReference>
<dbReference type="InterPro" id="IPR002902">
    <property type="entry name" value="GNK2"/>
</dbReference>
<dbReference type="Proteomes" id="UP001408789">
    <property type="component" value="Unassembled WGS sequence"/>
</dbReference>
<keyword evidence="3 9" id="KW-0732">Signal</keyword>
<keyword evidence="2" id="KW-0945">Host-virus interaction</keyword>
<dbReference type="InterPro" id="IPR051378">
    <property type="entry name" value="Cell2Cell_Antifungal"/>
</dbReference>
<evidence type="ECO:0000256" key="7">
    <source>
        <dbReference type="ARBA" id="ARBA00024184"/>
    </source>
</evidence>
<comment type="similarity">
    <text evidence="8">Belongs to the cysteine-rich repeat secretory protein family. Plasmodesmata-located proteins (PDLD) subfamily.</text>
</comment>
<dbReference type="EMBL" id="JBCNJP010000020">
    <property type="protein sequence ID" value="KAK9060083.1"/>
    <property type="molecule type" value="Genomic_DNA"/>
</dbReference>
<reference evidence="11 12" key="1">
    <citation type="submission" date="2024-04" db="EMBL/GenBank/DDBJ databases">
        <title>The reference genome of an endangered Asteraceae, Deinandra increscens subsp. villosa, native to the Central Coast of California.</title>
        <authorList>
            <person name="Guilliams M."/>
            <person name="Hasenstab-Lehman K."/>
            <person name="Meyer R."/>
            <person name="Mcevoy S."/>
        </authorList>
    </citation>
    <scope>NUCLEOTIDE SEQUENCE [LARGE SCALE GENOMIC DNA]</scope>
    <source>
        <tissue evidence="11">Leaf</tissue>
    </source>
</reference>
<proteinExistence type="inferred from homology"/>
<evidence type="ECO:0000259" key="10">
    <source>
        <dbReference type="PROSITE" id="PS51473"/>
    </source>
</evidence>
<evidence type="ECO:0000256" key="6">
    <source>
        <dbReference type="ARBA" id="ARBA00023157"/>
    </source>
</evidence>
<dbReference type="CDD" id="cd23509">
    <property type="entry name" value="Gnk2-like"/>
    <property type="match status" value="2"/>
</dbReference>
<comment type="caution">
    <text evidence="11">The sequence shown here is derived from an EMBL/GenBank/DDBJ whole genome shotgun (WGS) entry which is preliminary data.</text>
</comment>
<keyword evidence="6" id="KW-1015">Disulfide bond</keyword>
<comment type="subcellular location">
    <subcellularLocation>
        <location evidence="7">Cell junction</location>
        <location evidence="7">Plasmodesma</location>
    </subcellularLocation>
    <subcellularLocation>
        <location evidence="1">Cell membrane</location>
        <topology evidence="1">Single-pass type I membrane protein</topology>
    </subcellularLocation>
</comment>
<protein>
    <recommendedName>
        <fullName evidence="10">Gnk2-homologous domain-containing protein</fullName>
    </recommendedName>
</protein>
<evidence type="ECO:0000313" key="12">
    <source>
        <dbReference type="Proteomes" id="UP001408789"/>
    </source>
</evidence>
<dbReference type="GO" id="GO:0042742">
    <property type="term" value="P:defense response to bacterium"/>
    <property type="evidence" value="ECO:0007669"/>
    <property type="project" value="TreeGrafter"/>
</dbReference>
<dbReference type="GO" id="GO:0005886">
    <property type="term" value="C:plasma membrane"/>
    <property type="evidence" value="ECO:0007669"/>
    <property type="project" value="UniProtKB-SubCell"/>
</dbReference>
<dbReference type="PANTHER" id="PTHR32080">
    <property type="entry name" value="ANTIFUNGAL PROTEIN GINKBILOBIN-2-LIKE"/>
    <property type="match status" value="1"/>
</dbReference>
<keyword evidence="12" id="KW-1185">Reference proteome</keyword>
<name>A0AAP0CVF4_9ASTR</name>
<evidence type="ECO:0000256" key="2">
    <source>
        <dbReference type="ARBA" id="ARBA00022581"/>
    </source>
</evidence>
<dbReference type="PANTHER" id="PTHR32080:SF43">
    <property type="entry name" value="GNK2-LIKE DOMAIN-CONTAINING PROTEIN"/>
    <property type="match status" value="1"/>
</dbReference>
<feature type="signal peptide" evidence="9">
    <location>
        <begin position="1"/>
        <end position="19"/>
    </location>
</feature>
<keyword evidence="5" id="KW-0965">Cell junction</keyword>
<keyword evidence="4" id="KW-0677">Repeat</keyword>
<sequence>MAQQALSLLFFFIFPLTFTVILVSTANSNVYVQCSELNFTSTTPYESNLNSLFTSLAESASVYNFNKFQISQQNDDTVYGLFQCRRDITSPNCKDCVANAINQLKTTCPISTGGQIQLEACFMKYDNKAFFGAQGKTEACKRCGPSIGYNSDVLNRIDGALANLVGGNGQYFRSGEFGNIRGVAQCVQDLSLSDCEDCLSEASRRLRSECETSAEGDMYLGKCYIRYAADQGN</sequence>
<dbReference type="Pfam" id="PF01657">
    <property type="entry name" value="Stress-antifung"/>
    <property type="match status" value="2"/>
</dbReference>
<organism evidence="11 12">
    <name type="scientific">Deinandra increscens subsp. villosa</name>
    <dbReference type="NCBI Taxonomy" id="3103831"/>
    <lineage>
        <taxon>Eukaryota</taxon>
        <taxon>Viridiplantae</taxon>
        <taxon>Streptophyta</taxon>
        <taxon>Embryophyta</taxon>
        <taxon>Tracheophyta</taxon>
        <taxon>Spermatophyta</taxon>
        <taxon>Magnoliopsida</taxon>
        <taxon>eudicotyledons</taxon>
        <taxon>Gunneridae</taxon>
        <taxon>Pentapetalae</taxon>
        <taxon>asterids</taxon>
        <taxon>campanulids</taxon>
        <taxon>Asterales</taxon>
        <taxon>Asteraceae</taxon>
        <taxon>Asteroideae</taxon>
        <taxon>Heliantheae alliance</taxon>
        <taxon>Madieae</taxon>
        <taxon>Madiinae</taxon>
        <taxon>Deinandra</taxon>
    </lineage>
</organism>
<evidence type="ECO:0000256" key="1">
    <source>
        <dbReference type="ARBA" id="ARBA00004251"/>
    </source>
</evidence>
<evidence type="ECO:0000256" key="9">
    <source>
        <dbReference type="SAM" id="SignalP"/>
    </source>
</evidence>
<evidence type="ECO:0000313" key="11">
    <source>
        <dbReference type="EMBL" id="KAK9060083.1"/>
    </source>
</evidence>
<evidence type="ECO:0000256" key="4">
    <source>
        <dbReference type="ARBA" id="ARBA00022737"/>
    </source>
</evidence>
<dbReference type="PROSITE" id="PS51473">
    <property type="entry name" value="GNK2"/>
    <property type="match status" value="2"/>
</dbReference>
<dbReference type="AlphaFoldDB" id="A0AAP0CVF4"/>
<feature type="domain" description="Gnk2-homologous" evidence="10">
    <location>
        <begin position="131"/>
        <end position="232"/>
    </location>
</feature>
<gene>
    <name evidence="11" type="ORF">SSX86_020787</name>
</gene>
<accession>A0AAP0CVF4</accession>
<evidence type="ECO:0000256" key="3">
    <source>
        <dbReference type="ARBA" id="ARBA00022729"/>
    </source>
</evidence>
<evidence type="ECO:0000256" key="5">
    <source>
        <dbReference type="ARBA" id="ARBA00022949"/>
    </source>
</evidence>